<dbReference type="Proteomes" id="UP000034107">
    <property type="component" value="Unassembled WGS sequence"/>
</dbReference>
<sequence length="204" mass="23891">MNKKEILLSRADKILLFMHELSGGTKKNFRYEDIVAGIFKKYPEDFHLRGYREYPDSGDLIHKPLYDFKKKGMINASNKIFSLTDRGIEAAKKFKQALAGTSVVSEDRFSRAVENELSRIESLEGYRLFLDGKQDKISDSDLYNYLGATVRTDKNSFIGRMETVKDVVKQLKKNHLIDPIRKKIPEYHQFLFSRYENIIEYFKK</sequence>
<protein>
    <submittedName>
        <fullName evidence="1">Uncharacterized protein</fullName>
    </submittedName>
</protein>
<gene>
    <name evidence="1" type="ORF">UX31_C0001G0032</name>
</gene>
<reference evidence="1 2" key="1">
    <citation type="journal article" date="2015" name="Nature">
        <title>rRNA introns, odd ribosomes, and small enigmatic genomes across a large radiation of phyla.</title>
        <authorList>
            <person name="Brown C.T."/>
            <person name="Hug L.A."/>
            <person name="Thomas B.C."/>
            <person name="Sharon I."/>
            <person name="Castelle C.J."/>
            <person name="Singh A."/>
            <person name="Wilkins M.J."/>
            <person name="Williams K.H."/>
            <person name="Banfield J.F."/>
        </authorList>
    </citation>
    <scope>NUCLEOTIDE SEQUENCE [LARGE SCALE GENOMIC DNA]</scope>
</reference>
<dbReference type="AlphaFoldDB" id="A0A0G1NPA9"/>
<comment type="caution">
    <text evidence="1">The sequence shown here is derived from an EMBL/GenBank/DDBJ whole genome shotgun (WGS) entry which is preliminary data.</text>
</comment>
<proteinExistence type="predicted"/>
<evidence type="ECO:0000313" key="1">
    <source>
        <dbReference type="EMBL" id="KKU22514.1"/>
    </source>
</evidence>
<dbReference type="EMBL" id="LCLS01000001">
    <property type="protein sequence ID" value="KKU22514.1"/>
    <property type="molecule type" value="Genomic_DNA"/>
</dbReference>
<organism evidence="1 2">
    <name type="scientific">Candidatus Nomurabacteria bacterium GW2011_GWA1_46_11</name>
    <dbReference type="NCBI Taxonomy" id="1618732"/>
    <lineage>
        <taxon>Bacteria</taxon>
        <taxon>Candidatus Nomuraibacteriota</taxon>
    </lineage>
</organism>
<name>A0A0G1NPA9_9BACT</name>
<evidence type="ECO:0000313" key="2">
    <source>
        <dbReference type="Proteomes" id="UP000034107"/>
    </source>
</evidence>
<accession>A0A0G1NPA9</accession>